<dbReference type="Pfam" id="PF13374">
    <property type="entry name" value="TPR_10"/>
    <property type="match status" value="1"/>
</dbReference>
<sequence>MEKRSNLFEIPLYNNKNEVIEIDFDSHIPDAKEIMDILVQERAPLYLWIKLALEYYKRGRDSDFATLLEMSGTDAYVNYPDYARDQMRALDLLAAYFVQKGTKERSKDERAEILAKSTVLYTTSDKVNMYDKVLEYLITEYKYHLLGRAYLCSQDWEKIDQADAQFNFVLNQTPNSTAALLGKAAIAFKKKDYKNALLYYKKTLKTNPNCPAEVRLAMGNCFVKLGHLAKARLAFQRALELNPNCVGALSGLAILEMKDGTAESIKSAVHRLTRAYSIDKEDPTVLNQLANHFFFKRVLLLVVVQCRIGVFDRQYSHQLALYAFHKTENVALRAESCFQLGRGEYEQAFQYYYQANQFQSPASHLPLYGLGQMYIQRSDNDKENAIQCFETVYARHPESQETCRILASLYASSNNMERKAKARTMFAKLIEHNDDDVDTWVEYAMILADCRGYEIQALKAFDKAMKLYLEKPDIEIPAEFYNNVGAMHFRAAKYTEAASYFEKALQKVSNIPTDHPLYSSLWVTCSYNLARVKELLYELEEAEKMYKNILRRYPAYVHCYLRLGCMSRDRGQIYDASVWFKEALQFNPDDPDAWTLIGNLHLGKQEWGPAQKKFERILKQPSTAHDPYSLVALGNVWFLSLQSYNHEKEKQRKYEDRALSLYKQALRVHPENILAANGVGCVLAHRGYFQEAKEVFSRVCEATGDFVDALLNIAHIYVELRNYVAAIQTYECCLKKFAIHGRLDIWQCLAVAYYRANRLPQSKRILLSARIFAPYDAMTLYSLSFVLKRHAVHVMKDLKSGLKQVLDAVKDLEVAERQFLFLAKFADVSNSVRRGAAVEGQKCTDILSQAQHHVERAQRKEEAENELRRNLEEERRLLLEKQQEEQRLKEEERKRLLEEQEIRRRDFIERTKKLLIMPTFEEEKPKRAPKGRKRKDDEFVNDDSDLGDWEPGRQSLPKKRKPKALPKERRGRQNEKRRLRTATTDSEGEASTANVSKSKNRREALSDLNAKQKAKIKSREILSSTSSSGDSAAKDAMERPSTYLGTLEQSDVNQSNIVVKKEDFEAQGDDVDVDDVIREVFDEPETAEIKTEIKPPSRKRYAFESEESDSGSEIRRIPRDRFILESDDSDDEDPQEEYISVSSELDNNNNNVGALNDDQTRSNIYSIAGSRQTHQWKFVEKRSSMEDINSLLENVKLPKNS</sequence>
<dbReference type="SMART" id="SM00028">
    <property type="entry name" value="TPR"/>
    <property type="match status" value="11"/>
</dbReference>
<accession>A0A0V1KSB8</accession>
<feature type="repeat" description="TPR" evidence="3">
    <location>
        <begin position="212"/>
        <end position="245"/>
    </location>
</feature>
<dbReference type="InterPro" id="IPR003107">
    <property type="entry name" value="HAT"/>
</dbReference>
<evidence type="ECO:0000256" key="4">
    <source>
        <dbReference type="SAM" id="Coils"/>
    </source>
</evidence>
<feature type="coiled-coil region" evidence="4">
    <location>
        <begin position="847"/>
        <end position="901"/>
    </location>
</feature>
<reference evidence="6 7" key="1">
    <citation type="submission" date="2015-05" db="EMBL/GenBank/DDBJ databases">
        <title>Evolution of Trichinella species and genotypes.</title>
        <authorList>
            <person name="Korhonen P.K."/>
            <person name="Edoardo P."/>
            <person name="Giuseppe L.R."/>
            <person name="Gasser R.B."/>
        </authorList>
    </citation>
    <scope>NUCLEOTIDE SEQUENCE [LARGE SCALE GENOMIC DNA]</scope>
    <source>
        <strain evidence="6">ISS10</strain>
    </source>
</reference>
<feature type="repeat" description="TPR" evidence="3">
    <location>
        <begin position="557"/>
        <end position="590"/>
    </location>
</feature>
<feature type="compositionally biased region" description="Acidic residues" evidence="5">
    <location>
        <begin position="1125"/>
        <end position="1136"/>
    </location>
</feature>
<feature type="region of interest" description="Disordered" evidence="5">
    <location>
        <begin position="1076"/>
        <end position="1159"/>
    </location>
</feature>
<feature type="compositionally biased region" description="Basic and acidic residues" evidence="5">
    <location>
        <begin position="1076"/>
        <end position="1095"/>
    </location>
</feature>
<dbReference type="Pfam" id="PF14559">
    <property type="entry name" value="TPR_19"/>
    <property type="match status" value="1"/>
</dbReference>
<dbReference type="PROSITE" id="PS50293">
    <property type="entry name" value="TPR_REGION"/>
    <property type="match status" value="1"/>
</dbReference>
<feature type="repeat" description="TPR" evidence="3">
    <location>
        <begin position="177"/>
        <end position="210"/>
    </location>
</feature>
<dbReference type="STRING" id="6335.A0A0V1KSB8"/>
<dbReference type="PROSITE" id="PS50005">
    <property type="entry name" value="TPR"/>
    <property type="match status" value="4"/>
</dbReference>
<dbReference type="SUPFAM" id="SSF48452">
    <property type="entry name" value="TPR-like"/>
    <property type="match status" value="3"/>
</dbReference>
<keyword evidence="4" id="KW-0175">Coiled coil</keyword>
<dbReference type="AlphaFoldDB" id="A0A0V1KSB8"/>
<protein>
    <submittedName>
        <fullName evidence="6">RNA polymerase-associated protein CTR9-like protein</fullName>
    </submittedName>
</protein>
<name>A0A0V1KSB8_9BILA</name>
<evidence type="ECO:0000256" key="2">
    <source>
        <dbReference type="ARBA" id="ARBA00022803"/>
    </source>
</evidence>
<dbReference type="PANTHER" id="PTHR14027">
    <property type="entry name" value="RNA POLYMERASE-ASSOCIATED PROTEIN CTR9"/>
    <property type="match status" value="1"/>
</dbReference>
<evidence type="ECO:0000256" key="1">
    <source>
        <dbReference type="ARBA" id="ARBA00022737"/>
    </source>
</evidence>
<feature type="compositionally biased region" description="Basic and acidic residues" evidence="5">
    <location>
        <begin position="1112"/>
        <end position="1124"/>
    </location>
</feature>
<feature type="compositionally biased region" description="Acidic residues" evidence="5">
    <location>
        <begin position="939"/>
        <end position="948"/>
    </location>
</feature>
<proteinExistence type="predicted"/>
<dbReference type="GO" id="GO:0000993">
    <property type="term" value="F:RNA polymerase II complex binding"/>
    <property type="evidence" value="ECO:0007669"/>
    <property type="project" value="TreeGrafter"/>
</dbReference>
<dbReference type="EMBL" id="JYDW01000285">
    <property type="protein sequence ID" value="KRZ49975.1"/>
    <property type="molecule type" value="Genomic_DNA"/>
</dbReference>
<evidence type="ECO:0000256" key="5">
    <source>
        <dbReference type="SAM" id="MobiDB-lite"/>
    </source>
</evidence>
<comment type="caution">
    <text evidence="6">The sequence shown here is derived from an EMBL/GenBank/DDBJ whole genome shotgun (WGS) entry which is preliminary data.</text>
</comment>
<keyword evidence="7" id="KW-1185">Reference proteome</keyword>
<dbReference type="GO" id="GO:0006368">
    <property type="term" value="P:transcription elongation by RNA polymerase II"/>
    <property type="evidence" value="ECO:0007669"/>
    <property type="project" value="TreeGrafter"/>
</dbReference>
<dbReference type="FunFam" id="1.25.40.10:FF:000162">
    <property type="entry name" value="CTR9 homolog, Paf1/RNA polymerase II complex component"/>
    <property type="match status" value="1"/>
</dbReference>
<dbReference type="InterPro" id="IPR019734">
    <property type="entry name" value="TPR_rpt"/>
</dbReference>
<evidence type="ECO:0000313" key="6">
    <source>
        <dbReference type="EMBL" id="KRZ49975.1"/>
    </source>
</evidence>
<evidence type="ECO:0000256" key="3">
    <source>
        <dbReference type="PROSITE-ProRule" id="PRU00339"/>
    </source>
</evidence>
<dbReference type="Gene3D" id="1.25.40.10">
    <property type="entry name" value="Tetratricopeptide repeat domain"/>
    <property type="match status" value="3"/>
</dbReference>
<feature type="repeat" description="TPR" evidence="3">
    <location>
        <begin position="478"/>
        <end position="511"/>
    </location>
</feature>
<evidence type="ECO:0000313" key="7">
    <source>
        <dbReference type="Proteomes" id="UP000054721"/>
    </source>
</evidence>
<dbReference type="GO" id="GO:0006355">
    <property type="term" value="P:regulation of DNA-templated transcription"/>
    <property type="evidence" value="ECO:0007669"/>
    <property type="project" value="InterPro"/>
</dbReference>
<dbReference type="GO" id="GO:0006396">
    <property type="term" value="P:RNA processing"/>
    <property type="evidence" value="ECO:0007669"/>
    <property type="project" value="InterPro"/>
</dbReference>
<dbReference type="Proteomes" id="UP000054721">
    <property type="component" value="Unassembled WGS sequence"/>
</dbReference>
<keyword evidence="2 3" id="KW-0802">TPR repeat</keyword>
<keyword evidence="1" id="KW-0677">Repeat</keyword>
<dbReference type="OrthoDB" id="343875at2759"/>
<dbReference type="SMART" id="SM00386">
    <property type="entry name" value="HAT"/>
    <property type="match status" value="3"/>
</dbReference>
<dbReference type="PANTHER" id="PTHR14027:SF2">
    <property type="entry name" value="RNA POLYMERASE-ASSOCIATED PROTEIN CTR9 HOMOLOG"/>
    <property type="match status" value="1"/>
</dbReference>
<feature type="compositionally biased region" description="Polar residues" evidence="5">
    <location>
        <begin position="981"/>
        <end position="997"/>
    </location>
</feature>
<feature type="region of interest" description="Disordered" evidence="5">
    <location>
        <begin position="919"/>
        <end position="1055"/>
    </location>
</feature>
<dbReference type="InterPro" id="IPR031101">
    <property type="entry name" value="Ctr9"/>
</dbReference>
<gene>
    <name evidence="6" type="primary">ctr9</name>
    <name evidence="6" type="ORF">T02_16465</name>
</gene>
<dbReference type="InterPro" id="IPR011990">
    <property type="entry name" value="TPR-like_helical_dom_sf"/>
</dbReference>
<dbReference type="FunFam" id="1.25.40.10:FF:000322">
    <property type="entry name" value="RNA polymerase-associated protein CTR9 homolog"/>
    <property type="match status" value="1"/>
</dbReference>
<organism evidence="6 7">
    <name type="scientific">Trichinella nativa</name>
    <dbReference type="NCBI Taxonomy" id="6335"/>
    <lineage>
        <taxon>Eukaryota</taxon>
        <taxon>Metazoa</taxon>
        <taxon>Ecdysozoa</taxon>
        <taxon>Nematoda</taxon>
        <taxon>Enoplea</taxon>
        <taxon>Dorylaimia</taxon>
        <taxon>Trichinellida</taxon>
        <taxon>Trichinellidae</taxon>
        <taxon>Trichinella</taxon>
    </lineage>
</organism>
<dbReference type="SUPFAM" id="SSF81901">
    <property type="entry name" value="HCP-like"/>
    <property type="match status" value="1"/>
</dbReference>
<feature type="compositionally biased region" description="Basic and acidic residues" evidence="5">
    <location>
        <begin position="965"/>
        <end position="976"/>
    </location>
</feature>
<dbReference type="Pfam" id="PF13181">
    <property type="entry name" value="TPR_8"/>
    <property type="match status" value="1"/>
</dbReference>
<feature type="compositionally biased region" description="Polar residues" evidence="5">
    <location>
        <begin position="1043"/>
        <end position="1055"/>
    </location>
</feature>
<dbReference type="GO" id="GO:0016593">
    <property type="term" value="C:Cdc73/Paf1 complex"/>
    <property type="evidence" value="ECO:0007669"/>
    <property type="project" value="TreeGrafter"/>
</dbReference>